<keyword evidence="7" id="KW-0804">Transcription</keyword>
<feature type="binding site" evidence="8">
    <location>
        <position position="89"/>
    </location>
    <ligand>
        <name>Zn(2+)</name>
        <dbReference type="ChEBI" id="CHEBI:29105"/>
    </ligand>
</feature>
<feature type="binding site" evidence="8">
    <location>
        <position position="92"/>
    </location>
    <ligand>
        <name>Zn(2+)</name>
        <dbReference type="ChEBI" id="CHEBI:29105"/>
    </ligand>
</feature>
<evidence type="ECO:0000256" key="6">
    <source>
        <dbReference type="ARBA" id="ARBA00023125"/>
    </source>
</evidence>
<dbReference type="GO" id="GO:0008270">
    <property type="term" value="F:zinc ion binding"/>
    <property type="evidence" value="ECO:0007669"/>
    <property type="project" value="TreeGrafter"/>
</dbReference>
<dbReference type="PANTHER" id="PTHR33202:SF8">
    <property type="entry name" value="PEROXIDE-RESPONSIVE REPRESSOR PERR"/>
    <property type="match status" value="1"/>
</dbReference>
<evidence type="ECO:0000256" key="3">
    <source>
        <dbReference type="ARBA" id="ARBA00022491"/>
    </source>
</evidence>
<evidence type="ECO:0000256" key="9">
    <source>
        <dbReference type="PIRSR" id="PIRSR602481-2"/>
    </source>
</evidence>
<feature type="binding site" evidence="9">
    <location>
        <position position="83"/>
    </location>
    <ligand>
        <name>Fe cation</name>
        <dbReference type="ChEBI" id="CHEBI:24875"/>
    </ligand>
</feature>
<reference evidence="11 13" key="1">
    <citation type="submission" date="2023-07" db="EMBL/GenBank/DDBJ databases">
        <title>Unpublished Manusciprt.</title>
        <authorList>
            <person name="Aydin F."/>
            <person name="Tarhane S."/>
            <person name="Saticioglu I.B."/>
            <person name="Karakaya E."/>
            <person name="Abay S."/>
            <person name="Guran O."/>
            <person name="Bozkurt E."/>
            <person name="Uzum N."/>
            <person name="Olgun K."/>
            <person name="Jablonski D."/>
        </authorList>
    </citation>
    <scope>NUCLEOTIDE SEQUENCE</scope>
    <source>
        <strain evidence="13">faydin-H75</strain>
        <strain evidence="11">Faydin-H76</strain>
    </source>
</reference>
<keyword evidence="13" id="KW-1185">Reference proteome</keyword>
<keyword evidence="5" id="KW-0805">Transcription regulation</keyword>
<evidence type="ECO:0000256" key="7">
    <source>
        <dbReference type="ARBA" id="ARBA00023163"/>
    </source>
</evidence>
<dbReference type="InterPro" id="IPR002481">
    <property type="entry name" value="FUR"/>
</dbReference>
<reference evidence="10 12" key="3">
    <citation type="journal article" date="2024" name="Syst. Appl. Microbiol.">
        <title>Helicobacter cappadocius sp. nov., from lizards: The first psychrotrophic Helicobacter species.</title>
        <authorList>
            <person name="Aydin F."/>
            <person name="Tarhane S."/>
            <person name="Karakaya E."/>
            <person name="Abay S."/>
            <person name="Kayman T."/>
            <person name="Guran O."/>
            <person name="Bozkurt E."/>
            <person name="Uzum N."/>
            <person name="Avci A."/>
            <person name="Olgun K."/>
            <person name="Jablonski D."/>
            <person name="Guran C."/>
            <person name="Burcin Saticioglu I."/>
        </authorList>
    </citation>
    <scope>NUCLEOTIDE SEQUENCE [LARGE SCALE GENOMIC DNA]</scope>
    <source>
        <strain evidence="10">Faydin-H75</strain>
        <strain evidence="12">faydin-H76</strain>
    </source>
</reference>
<keyword evidence="9" id="KW-0408">Iron</keyword>
<dbReference type="InterPro" id="IPR043135">
    <property type="entry name" value="Fur_C"/>
</dbReference>
<keyword evidence="3" id="KW-0678">Repressor</keyword>
<dbReference type="EMBL" id="JAUPEV010000006">
    <property type="protein sequence ID" value="MDO7253252.1"/>
    <property type="molecule type" value="Genomic_DNA"/>
</dbReference>
<dbReference type="InterPro" id="IPR036388">
    <property type="entry name" value="WH-like_DNA-bd_sf"/>
</dbReference>
<proteinExistence type="inferred from homology"/>
<dbReference type="AlphaFoldDB" id="A0AA90PJQ2"/>
<dbReference type="InterPro" id="IPR036390">
    <property type="entry name" value="WH_DNA-bd_sf"/>
</dbReference>
<keyword evidence="8" id="KW-0479">Metal-binding</keyword>
<comment type="cofactor">
    <cofactor evidence="8">
        <name>Zn(2+)</name>
        <dbReference type="ChEBI" id="CHEBI:29105"/>
    </cofactor>
    <text evidence="8">Binds 1 zinc ion per subunit.</text>
</comment>
<dbReference type="GO" id="GO:1900376">
    <property type="term" value="P:regulation of secondary metabolite biosynthetic process"/>
    <property type="evidence" value="ECO:0007669"/>
    <property type="project" value="TreeGrafter"/>
</dbReference>
<gene>
    <name evidence="10" type="ORF">Q5I04_04930</name>
    <name evidence="11" type="ORF">Q5I06_05245</name>
</gene>
<dbReference type="CDD" id="cd07153">
    <property type="entry name" value="Fur_like"/>
    <property type="match status" value="1"/>
</dbReference>
<evidence type="ECO:0000313" key="11">
    <source>
        <dbReference type="EMBL" id="MDP2539176.1"/>
    </source>
</evidence>
<feature type="binding site" evidence="8">
    <location>
        <position position="128"/>
    </location>
    <ligand>
        <name>Zn(2+)</name>
        <dbReference type="ChEBI" id="CHEBI:29105"/>
    </ligand>
</feature>
<comment type="cofactor">
    <cofactor evidence="9">
        <name>Mn(2+)</name>
        <dbReference type="ChEBI" id="CHEBI:29035"/>
    </cofactor>
    <cofactor evidence="9">
        <name>Fe(2+)</name>
        <dbReference type="ChEBI" id="CHEBI:29033"/>
    </cofactor>
    <text evidence="9">Binds 1 Mn(2+) or Fe(2+) ion per subunit.</text>
</comment>
<evidence type="ECO:0000256" key="5">
    <source>
        <dbReference type="ARBA" id="ARBA00023015"/>
    </source>
</evidence>
<dbReference type="EMBL" id="JAUYZK010000006">
    <property type="protein sequence ID" value="MDP2539176.1"/>
    <property type="molecule type" value="Genomic_DNA"/>
</dbReference>
<dbReference type="GO" id="GO:0000976">
    <property type="term" value="F:transcription cis-regulatory region binding"/>
    <property type="evidence" value="ECO:0007669"/>
    <property type="project" value="TreeGrafter"/>
</dbReference>
<dbReference type="Gene3D" id="1.10.10.10">
    <property type="entry name" value="Winged helix-like DNA-binding domain superfamily/Winged helix DNA-binding domain"/>
    <property type="match status" value="1"/>
</dbReference>
<accession>A0AA90PJQ2</accession>
<dbReference type="SUPFAM" id="SSF46785">
    <property type="entry name" value="Winged helix' DNA-binding domain"/>
    <property type="match status" value="1"/>
</dbReference>
<dbReference type="GO" id="GO:0003700">
    <property type="term" value="F:DNA-binding transcription factor activity"/>
    <property type="evidence" value="ECO:0007669"/>
    <property type="project" value="InterPro"/>
</dbReference>
<dbReference type="Gene3D" id="3.30.1490.190">
    <property type="match status" value="1"/>
</dbReference>
<organism evidence="11 12">
    <name type="scientific">Helicobacter cappadocius</name>
    <dbReference type="NCBI Taxonomy" id="3063998"/>
    <lineage>
        <taxon>Bacteria</taxon>
        <taxon>Pseudomonadati</taxon>
        <taxon>Campylobacterota</taxon>
        <taxon>Epsilonproteobacteria</taxon>
        <taxon>Campylobacterales</taxon>
        <taxon>Helicobacteraceae</taxon>
        <taxon>Helicobacter</taxon>
    </lineage>
</organism>
<feature type="binding site" evidence="8">
    <location>
        <position position="131"/>
    </location>
    <ligand>
        <name>Zn(2+)</name>
        <dbReference type="ChEBI" id="CHEBI:29105"/>
    </ligand>
</feature>
<evidence type="ECO:0000256" key="2">
    <source>
        <dbReference type="ARBA" id="ARBA00007957"/>
    </source>
</evidence>
<comment type="caution">
    <text evidence="11">The sequence shown here is derived from an EMBL/GenBank/DDBJ whole genome shotgun (WGS) entry which is preliminary data.</text>
</comment>
<evidence type="ECO:0000313" key="12">
    <source>
        <dbReference type="Proteomes" id="UP001177258"/>
    </source>
</evidence>
<dbReference type="Pfam" id="PF01475">
    <property type="entry name" value="FUR"/>
    <property type="match status" value="1"/>
</dbReference>
<evidence type="ECO:0000313" key="10">
    <source>
        <dbReference type="EMBL" id="MDO7253252.1"/>
    </source>
</evidence>
<dbReference type="PANTHER" id="PTHR33202">
    <property type="entry name" value="ZINC UPTAKE REGULATION PROTEIN"/>
    <property type="match status" value="1"/>
</dbReference>
<dbReference type="GO" id="GO:0045892">
    <property type="term" value="P:negative regulation of DNA-templated transcription"/>
    <property type="evidence" value="ECO:0007669"/>
    <property type="project" value="TreeGrafter"/>
</dbReference>
<protein>
    <submittedName>
        <fullName evidence="11">Fur family transcriptional regulator</fullName>
    </submittedName>
</protein>
<evidence type="ECO:0000256" key="8">
    <source>
        <dbReference type="PIRSR" id="PIRSR602481-1"/>
    </source>
</evidence>
<comment type="function">
    <text evidence="1">Acts as a global negative controlling element, employing Fe(2+) as a cofactor to bind the operator of the repressed genes.</text>
</comment>
<evidence type="ECO:0000313" key="13">
    <source>
        <dbReference type="Proteomes" id="UP001240777"/>
    </source>
</evidence>
<name>A0AA90PJQ2_9HELI</name>
<comment type="similarity">
    <text evidence="2">Belongs to the Fur family.</text>
</comment>
<keyword evidence="4 8" id="KW-0862">Zinc</keyword>
<reference evidence="10" key="2">
    <citation type="submission" date="2023-07" db="EMBL/GenBank/DDBJ databases">
        <authorList>
            <person name="Aydin F."/>
            <person name="Tarhane S."/>
            <person name="Saticioglu I.B."/>
            <person name="Karakaya E."/>
            <person name="Abay S."/>
            <person name="Guran O."/>
            <person name="Bozkurt E."/>
            <person name="Uzum N."/>
            <person name="Olgun K."/>
            <person name="Jablonski D."/>
        </authorList>
    </citation>
    <scope>NUCLEOTIDE SEQUENCE</scope>
    <source>
        <strain evidence="10">Faydin-H75</strain>
    </source>
</reference>
<evidence type="ECO:0000256" key="4">
    <source>
        <dbReference type="ARBA" id="ARBA00022833"/>
    </source>
</evidence>
<dbReference type="RefSeq" id="WP_305517096.1">
    <property type="nucleotide sequence ID" value="NZ_JAUPEV010000006.1"/>
</dbReference>
<dbReference type="Proteomes" id="UP001240777">
    <property type="component" value="Unassembled WGS sequence"/>
</dbReference>
<dbReference type="Proteomes" id="UP001177258">
    <property type="component" value="Unassembled WGS sequence"/>
</dbReference>
<keyword evidence="6" id="KW-0238">DNA-binding</keyword>
<evidence type="ECO:0000256" key="1">
    <source>
        <dbReference type="ARBA" id="ARBA00002997"/>
    </source>
</evidence>
<sequence>MDFEMSLKEKNLKVTPQRIAILREIQKNGHIAVDDIYENIKKDYPSISLATVYKNITALYEVNILREIKAPAQKQRYELSYDHHLHVACEKCGKLEDIKVDVSEVSDKCSKMTGYILHDASAVFIGLCPECASRNKK</sequence>